<keyword evidence="2" id="KW-0812">Transmembrane</keyword>
<dbReference type="BioCyc" id="RCHA213810:RUM_RS01030-MONOMER"/>
<dbReference type="PATRIC" id="fig|213810.4.peg.70"/>
<sequence length="309" mass="34166">MRHWKQIVSVLCLVCMTLLLTMPAAALSSKDADHAYPIHKDNCGLYDVEGNLPEDEAAELTQKIRDTAEELQMYVAVVIVGEETPFSGDSAVERYADDAYDELFNQEYGVNTDGVLLVVNNSTQYDYISTCGMGQFYYTNSDDSNRVDDMLVAMHSALVAGDYPRVVEQFCQQLVQYKNQGVPKGYYTYNSGSKTYLYLDDNGKLIEADRLPFKWGWWIFIASIVGAGVALVVYFCIKSQYKFKAAPSPTTYVCHNKVKMDVQTDTFLREYTTKTKIETSSGGGGSRSGGGSSHHSSGGSSHGGGGRHR</sequence>
<dbReference type="KEGG" id="rch:RUM_02200"/>
<proteinExistence type="predicted"/>
<reference evidence="5" key="1">
    <citation type="submission" date="2010-03" db="EMBL/GenBank/DDBJ databases">
        <title>The genome sequence of Ruminococcus sp. 18P13.</title>
        <authorList>
            <consortium name="metaHIT consortium -- http://www.metahit.eu/"/>
            <person name="Pajon A."/>
            <person name="Turner K."/>
            <person name="Parkhill J."/>
            <person name="Bernalier A."/>
        </authorList>
    </citation>
    <scope>NUCLEOTIDE SEQUENCE [LARGE SCALE GENOMIC DNA]</scope>
    <source>
        <strain evidence="5">Type strain: 18P13</strain>
    </source>
</reference>
<name>D4LA24_RUMC1</name>
<feature type="compositionally biased region" description="Gly residues" evidence="1">
    <location>
        <begin position="281"/>
        <end position="292"/>
    </location>
</feature>
<protein>
    <submittedName>
        <fullName evidence="5">Beta-propeller domains of methanol dehydrogenase type</fullName>
    </submittedName>
</protein>
<evidence type="ECO:0000313" key="5">
    <source>
        <dbReference type="EMBL" id="CBL16469.1"/>
    </source>
</evidence>
<dbReference type="Pfam" id="PF04536">
    <property type="entry name" value="TPM_phosphatase"/>
    <property type="match status" value="1"/>
</dbReference>
<dbReference type="HOGENOM" id="CLU_899825_0_0_9"/>
<organism evidence="5 6">
    <name type="scientific">Ruminococcus champanellensis (strain DSM 18848 / JCM 17042 / KCTC 15320 / 18P13)</name>
    <dbReference type="NCBI Taxonomy" id="213810"/>
    <lineage>
        <taxon>Bacteria</taxon>
        <taxon>Bacillati</taxon>
        <taxon>Bacillota</taxon>
        <taxon>Clostridia</taxon>
        <taxon>Eubacteriales</taxon>
        <taxon>Oscillospiraceae</taxon>
        <taxon>Ruminococcus</taxon>
    </lineage>
</organism>
<evidence type="ECO:0000313" key="6">
    <source>
        <dbReference type="Proteomes" id="UP000007054"/>
    </source>
</evidence>
<dbReference type="Gene3D" id="3.10.310.50">
    <property type="match status" value="1"/>
</dbReference>
<keyword evidence="2" id="KW-1133">Transmembrane helix</keyword>
<feature type="transmembrane region" description="Helical" evidence="2">
    <location>
        <begin position="215"/>
        <end position="237"/>
    </location>
</feature>
<gene>
    <name evidence="5" type="ordered locus">RUM_02200</name>
</gene>
<feature type="domain" description="TPM" evidence="4">
    <location>
        <begin position="46"/>
        <end position="176"/>
    </location>
</feature>
<dbReference type="STRING" id="213810.RUM_02200"/>
<dbReference type="RefSeq" id="WP_015557376.1">
    <property type="nucleotide sequence ID" value="NC_021039.1"/>
</dbReference>
<dbReference type="Proteomes" id="UP000007054">
    <property type="component" value="Chromosome"/>
</dbReference>
<evidence type="ECO:0000256" key="2">
    <source>
        <dbReference type="SAM" id="Phobius"/>
    </source>
</evidence>
<accession>D4LA24</accession>
<feature type="chain" id="PRO_5003060483" evidence="3">
    <location>
        <begin position="27"/>
        <end position="309"/>
    </location>
</feature>
<dbReference type="GeneID" id="83155055"/>
<feature type="region of interest" description="Disordered" evidence="1">
    <location>
        <begin position="277"/>
        <end position="309"/>
    </location>
</feature>
<dbReference type="AlphaFoldDB" id="D4LA24"/>
<feature type="compositionally biased region" description="Gly residues" evidence="1">
    <location>
        <begin position="300"/>
        <end position="309"/>
    </location>
</feature>
<evidence type="ECO:0000259" key="4">
    <source>
        <dbReference type="Pfam" id="PF04536"/>
    </source>
</evidence>
<keyword evidence="3" id="KW-0732">Signal</keyword>
<evidence type="ECO:0000256" key="1">
    <source>
        <dbReference type="SAM" id="MobiDB-lite"/>
    </source>
</evidence>
<keyword evidence="6" id="KW-1185">Reference proteome</keyword>
<evidence type="ECO:0000256" key="3">
    <source>
        <dbReference type="SAM" id="SignalP"/>
    </source>
</evidence>
<feature type="signal peptide" evidence="3">
    <location>
        <begin position="1"/>
        <end position="26"/>
    </location>
</feature>
<keyword evidence="2" id="KW-0472">Membrane</keyword>
<dbReference type="InterPro" id="IPR007621">
    <property type="entry name" value="TPM_dom"/>
</dbReference>
<dbReference type="EMBL" id="FP929052">
    <property type="protein sequence ID" value="CBL16469.1"/>
    <property type="molecule type" value="Genomic_DNA"/>
</dbReference>
<reference evidence="5" key="2">
    <citation type="submission" date="2010-03" db="EMBL/GenBank/DDBJ databases">
        <authorList>
            <person name="Pajon A."/>
        </authorList>
    </citation>
    <scope>NUCLEOTIDE SEQUENCE</scope>
    <source>
        <strain evidence="5">Type strain: 18P13</strain>
    </source>
</reference>